<dbReference type="PRINTS" id="PR00377">
    <property type="entry name" value="IMPHPHTASES"/>
</dbReference>
<feature type="binding site" evidence="10">
    <location>
        <position position="87"/>
    </location>
    <ligand>
        <name>Mg(2+)</name>
        <dbReference type="ChEBI" id="CHEBI:18420"/>
        <label>1</label>
        <note>catalytic</note>
    </ligand>
</feature>
<feature type="binding site" evidence="9">
    <location>
        <position position="87"/>
    </location>
    <ligand>
        <name>Mg(2+)</name>
        <dbReference type="ChEBI" id="CHEBI:18420"/>
        <label>2</label>
    </ligand>
</feature>
<evidence type="ECO:0000256" key="7">
    <source>
        <dbReference type="ARBA" id="ARBA00022842"/>
    </source>
</evidence>
<feature type="binding site" evidence="9">
    <location>
        <position position="210"/>
    </location>
    <ligand>
        <name>Mg(2+)</name>
        <dbReference type="ChEBI" id="CHEBI:18420"/>
        <label>2</label>
    </ligand>
</feature>
<proteinExistence type="inferred from homology"/>
<dbReference type="InterPro" id="IPR050725">
    <property type="entry name" value="CysQ/Inositol_MonoPase"/>
</dbReference>
<dbReference type="GO" id="GO:0008441">
    <property type="term" value="F:3'(2'),5'-bisphosphate nucleotidase activity"/>
    <property type="evidence" value="ECO:0007669"/>
    <property type="project" value="UniProtKB-UniRule"/>
</dbReference>
<feature type="binding site" evidence="9">
    <location>
        <position position="64"/>
    </location>
    <ligand>
        <name>substrate</name>
    </ligand>
</feature>
<feature type="binding site" evidence="9">
    <location>
        <position position="84"/>
    </location>
    <ligand>
        <name>Mg(2+)</name>
        <dbReference type="ChEBI" id="CHEBI:18420"/>
        <label>2</label>
    </ligand>
</feature>
<evidence type="ECO:0000313" key="11">
    <source>
        <dbReference type="EMBL" id="BBB25462.1"/>
    </source>
</evidence>
<accession>A0A7R6P8P1</accession>
<dbReference type="InterPro" id="IPR020583">
    <property type="entry name" value="Inositol_monoP_metal-BS"/>
</dbReference>
<dbReference type="EC" id="3.1.3.7" evidence="9"/>
<feature type="binding site" evidence="9">
    <location>
        <position position="86"/>
    </location>
    <ligand>
        <name>Mg(2+)</name>
        <dbReference type="ChEBI" id="CHEBI:18420"/>
        <label>1</label>
    </ligand>
</feature>
<dbReference type="GO" id="GO:0046854">
    <property type="term" value="P:phosphatidylinositol phosphate biosynthetic process"/>
    <property type="evidence" value="ECO:0007669"/>
    <property type="project" value="InterPro"/>
</dbReference>
<dbReference type="Gene3D" id="3.30.540.10">
    <property type="entry name" value="Fructose-1,6-Bisphosphatase, subunit A, domain 1"/>
    <property type="match status" value="1"/>
</dbReference>
<evidence type="ECO:0000256" key="2">
    <source>
        <dbReference type="ARBA" id="ARBA00005289"/>
    </source>
</evidence>
<feature type="binding site" evidence="10">
    <location>
        <position position="84"/>
    </location>
    <ligand>
        <name>Mg(2+)</name>
        <dbReference type="ChEBI" id="CHEBI:18420"/>
        <label>1</label>
        <note>catalytic</note>
    </ligand>
</feature>
<dbReference type="InterPro" id="IPR006240">
    <property type="entry name" value="CysQ"/>
</dbReference>
<feature type="binding site" evidence="10">
    <location>
        <position position="64"/>
    </location>
    <ligand>
        <name>Mg(2+)</name>
        <dbReference type="ChEBI" id="CHEBI:18420"/>
        <label>1</label>
        <note>catalytic</note>
    </ligand>
</feature>
<feature type="binding site" evidence="9">
    <location>
        <position position="64"/>
    </location>
    <ligand>
        <name>Mg(2+)</name>
        <dbReference type="ChEBI" id="CHEBI:18420"/>
        <label>1</label>
    </ligand>
</feature>
<dbReference type="HAMAP" id="MF_02095">
    <property type="entry name" value="CysQ"/>
    <property type="match status" value="1"/>
</dbReference>
<name>A0A7R6P8P1_9GAMM</name>
<dbReference type="GO" id="GO:0050427">
    <property type="term" value="P:3'-phosphoadenosine 5'-phosphosulfate metabolic process"/>
    <property type="evidence" value="ECO:0007669"/>
    <property type="project" value="TreeGrafter"/>
</dbReference>
<feature type="binding site" evidence="10">
    <location>
        <position position="86"/>
    </location>
    <ligand>
        <name>Mg(2+)</name>
        <dbReference type="ChEBI" id="CHEBI:18420"/>
        <label>1</label>
        <note>catalytic</note>
    </ligand>
</feature>
<dbReference type="InterPro" id="IPR020550">
    <property type="entry name" value="Inositol_monophosphatase_CS"/>
</dbReference>
<evidence type="ECO:0000256" key="10">
    <source>
        <dbReference type="PIRSR" id="PIRSR600760-2"/>
    </source>
</evidence>
<dbReference type="InterPro" id="IPR000760">
    <property type="entry name" value="Inositol_monophosphatase-like"/>
</dbReference>
<keyword evidence="3 9" id="KW-1003">Cell membrane</keyword>
<dbReference type="Pfam" id="PF00459">
    <property type="entry name" value="Inositol_P"/>
    <property type="match status" value="1"/>
</dbReference>
<comment type="cofactor">
    <cofactor evidence="9 10">
        <name>Mg(2+)</name>
        <dbReference type="ChEBI" id="CHEBI:18420"/>
    </cofactor>
</comment>
<comment type="function">
    <text evidence="9">Converts adenosine-3',5'-bisphosphate (PAP) to AMP.</text>
</comment>
<feature type="binding site" evidence="9">
    <location>
        <position position="210"/>
    </location>
    <ligand>
        <name>substrate</name>
    </ligand>
</feature>
<dbReference type="GO" id="GO:0005886">
    <property type="term" value="C:plasma membrane"/>
    <property type="evidence" value="ECO:0007669"/>
    <property type="project" value="UniProtKB-SubCell"/>
</dbReference>
<dbReference type="PANTHER" id="PTHR43028">
    <property type="entry name" value="3'(2'),5'-BISPHOSPHATE NUCLEOTIDASE 1"/>
    <property type="match status" value="1"/>
</dbReference>
<dbReference type="RefSeq" id="WP_019621876.1">
    <property type="nucleotide sequence ID" value="NZ_AP014545.1"/>
</dbReference>
<dbReference type="GO" id="GO:0000287">
    <property type="term" value="F:magnesium ion binding"/>
    <property type="evidence" value="ECO:0007669"/>
    <property type="project" value="UniProtKB-UniRule"/>
</dbReference>
<protein>
    <recommendedName>
        <fullName evidence="9">3'(2'),5'-bisphosphate nucleotidase CysQ</fullName>
        <ecNumber evidence="9">3.1.3.7</ecNumber>
    </recommendedName>
    <alternativeName>
        <fullName evidence="9">3'(2'),5-bisphosphonucleoside 3'(2')-phosphohydrolase</fullName>
    </alternativeName>
    <alternativeName>
        <fullName evidence="9">3'-phosphoadenosine 5'-phosphate phosphatase</fullName>
        <shortName evidence="9">PAP phosphatase</shortName>
    </alternativeName>
</protein>
<dbReference type="Proteomes" id="UP000595663">
    <property type="component" value="Chromosome"/>
</dbReference>
<dbReference type="AlphaFoldDB" id="A0A7R6P8P1"/>
<evidence type="ECO:0000256" key="8">
    <source>
        <dbReference type="ARBA" id="ARBA00023136"/>
    </source>
</evidence>
<feature type="binding site" evidence="10">
    <location>
        <position position="210"/>
    </location>
    <ligand>
        <name>Mg(2+)</name>
        <dbReference type="ChEBI" id="CHEBI:18420"/>
        <label>1</label>
        <note>catalytic</note>
    </ligand>
</feature>
<dbReference type="PANTHER" id="PTHR43028:SF5">
    <property type="entry name" value="3'(2'),5'-BISPHOSPHATE NUCLEOTIDASE 1"/>
    <property type="match status" value="1"/>
</dbReference>
<evidence type="ECO:0000256" key="6">
    <source>
        <dbReference type="ARBA" id="ARBA00022801"/>
    </source>
</evidence>
<dbReference type="CDD" id="cd01638">
    <property type="entry name" value="CysQ"/>
    <property type="match status" value="1"/>
</dbReference>
<keyword evidence="12" id="KW-1185">Reference proteome</keyword>
<dbReference type="OrthoDB" id="9785695at2"/>
<dbReference type="SUPFAM" id="SSF56655">
    <property type="entry name" value="Carbohydrate phosphatase"/>
    <property type="match status" value="1"/>
</dbReference>
<dbReference type="NCBIfam" id="TIGR01331">
    <property type="entry name" value="bisphos_cysQ"/>
    <property type="match status" value="1"/>
</dbReference>
<organism evidence="11 12">
    <name type="scientific">Amphritea japonica ATCC BAA-1530</name>
    <dbReference type="NCBI Taxonomy" id="1278309"/>
    <lineage>
        <taxon>Bacteria</taxon>
        <taxon>Pseudomonadati</taxon>
        <taxon>Pseudomonadota</taxon>
        <taxon>Gammaproteobacteria</taxon>
        <taxon>Oceanospirillales</taxon>
        <taxon>Oceanospirillaceae</taxon>
        <taxon>Amphritea</taxon>
    </lineage>
</organism>
<evidence type="ECO:0000256" key="9">
    <source>
        <dbReference type="HAMAP-Rule" id="MF_02095"/>
    </source>
</evidence>
<comment type="similarity">
    <text evidence="2 9">Belongs to the inositol monophosphatase superfamily. CysQ family.</text>
</comment>
<evidence type="ECO:0000256" key="3">
    <source>
        <dbReference type="ARBA" id="ARBA00022475"/>
    </source>
</evidence>
<comment type="subcellular location">
    <subcellularLocation>
        <location evidence="9">Cell inner membrane</location>
        <topology evidence="9">Peripheral membrane protein</topology>
        <orientation evidence="9">Cytoplasmic side</orientation>
    </subcellularLocation>
</comment>
<keyword evidence="4 9" id="KW-0997">Cell inner membrane</keyword>
<dbReference type="KEGG" id="ajp:AMJAP_0865"/>
<feature type="binding site" evidence="9">
    <location>
        <position position="84"/>
    </location>
    <ligand>
        <name>Mg(2+)</name>
        <dbReference type="ChEBI" id="CHEBI:18420"/>
        <label>1</label>
    </ligand>
</feature>
<evidence type="ECO:0000313" key="12">
    <source>
        <dbReference type="Proteomes" id="UP000595663"/>
    </source>
</evidence>
<comment type="catalytic activity">
    <reaction evidence="1 9">
        <text>adenosine 3',5'-bisphosphate + H2O = AMP + phosphate</text>
        <dbReference type="Rhea" id="RHEA:10040"/>
        <dbReference type="ChEBI" id="CHEBI:15377"/>
        <dbReference type="ChEBI" id="CHEBI:43474"/>
        <dbReference type="ChEBI" id="CHEBI:58343"/>
        <dbReference type="ChEBI" id="CHEBI:456215"/>
        <dbReference type="EC" id="3.1.3.7"/>
    </reaction>
</comment>
<keyword evidence="7 9" id="KW-0460">Magnesium</keyword>
<dbReference type="FunFam" id="3.30.540.10:FF:000007">
    <property type="entry name" value="3'(2'),5'-bisphosphate nucleotidase CysQ"/>
    <property type="match status" value="1"/>
</dbReference>
<dbReference type="EMBL" id="AP014545">
    <property type="protein sequence ID" value="BBB25462.1"/>
    <property type="molecule type" value="Genomic_DNA"/>
</dbReference>
<reference evidence="11 12" key="1">
    <citation type="journal article" date="2008" name="Int. J. Syst. Evol. Microbiol.">
        <title>Amphritea japonica sp. nov. and Amphritea balenae sp. nov., isolated from the sediment adjacent to sperm whale carcasses off Kagoshima, Japan.</title>
        <authorList>
            <person name="Miyazaki M."/>
            <person name="Nogi Y."/>
            <person name="Fujiwara Y."/>
            <person name="Kawato M."/>
            <person name="Nagahama T."/>
            <person name="Kubokawa K."/>
            <person name="Horikoshi K."/>
        </authorList>
    </citation>
    <scope>NUCLEOTIDE SEQUENCE [LARGE SCALE GENOMIC DNA]</scope>
    <source>
        <strain evidence="11 12">ATCC BAA-1530</strain>
    </source>
</reference>
<dbReference type="Gene3D" id="3.40.190.80">
    <property type="match status" value="1"/>
</dbReference>
<evidence type="ECO:0000256" key="5">
    <source>
        <dbReference type="ARBA" id="ARBA00022723"/>
    </source>
</evidence>
<keyword evidence="6 9" id="KW-0378">Hydrolase</keyword>
<keyword evidence="5 9" id="KW-0479">Metal-binding</keyword>
<evidence type="ECO:0000256" key="4">
    <source>
        <dbReference type="ARBA" id="ARBA00022519"/>
    </source>
</evidence>
<gene>
    <name evidence="9" type="primary">cysQ</name>
    <name evidence="11" type="ORF">AMJAP_0865</name>
</gene>
<evidence type="ECO:0000256" key="1">
    <source>
        <dbReference type="ARBA" id="ARBA00001625"/>
    </source>
</evidence>
<keyword evidence="8 9" id="KW-0472">Membrane</keyword>
<feature type="binding site" evidence="9">
    <location>
        <begin position="86"/>
        <end position="89"/>
    </location>
    <ligand>
        <name>substrate</name>
    </ligand>
</feature>
<sequence>MFNNEDIIALAKTAGAAIMEIYQRDFAVSEKSDESPLTEADLASHHCIVDGLSQLTPEIPVLSEESGSDEHTDRMSWQTYWLIDPLDGTKEFIKKNGEFTVNIALIDQGKAVFGVVYAPVLEVTYWGDSEGAFKEEAGQVKPIQVSDIPGEGDVWRVVGSRSHQSDEFKAFVKGLPETEVVSMGSSLKLCLVAEGAADLYPRLGLTSEWDTAAAHAVVNAAGGQVLQHPELTPLLYNTRPETLLNPFFIVCADKADAWA</sequence>
<dbReference type="GO" id="GO:0000103">
    <property type="term" value="P:sulfate assimilation"/>
    <property type="evidence" value="ECO:0007669"/>
    <property type="project" value="TreeGrafter"/>
</dbReference>
<dbReference type="PROSITE" id="PS00630">
    <property type="entry name" value="IMP_2"/>
    <property type="match status" value="1"/>
</dbReference>
<dbReference type="PROSITE" id="PS00629">
    <property type="entry name" value="IMP_1"/>
    <property type="match status" value="1"/>
</dbReference>